<sequence length="178" mass="19111">MSAVWTPAAMPTALVADLRSDQAGETGAVWIYRGVLAVSRDPGLRAFAQRHLATERRHLGLIEACLPTAEHSRLLLLWRAAGWLTGALPALAGPRAVYGTVAAVESFVDQHYQAQVDHLTGLPAWAPLRELLDGCRRDEVNHRDEAAALAGPPSLLMRAWCRLVGAGSAVAVAVCRHV</sequence>
<evidence type="ECO:0000256" key="1">
    <source>
        <dbReference type="ARBA" id="ARBA00004749"/>
    </source>
</evidence>
<name>A0ABW7FN19_9BURK</name>
<keyword evidence="9" id="KW-1185">Reference proteome</keyword>
<dbReference type="SUPFAM" id="SSF47240">
    <property type="entry name" value="Ferritin-like"/>
    <property type="match status" value="1"/>
</dbReference>
<gene>
    <name evidence="8" type="ORF">ACG0Z3_18730</name>
</gene>
<keyword evidence="6" id="KW-0503">Monooxygenase</keyword>
<evidence type="ECO:0000256" key="5">
    <source>
        <dbReference type="ARBA" id="ARBA00023004"/>
    </source>
</evidence>
<dbReference type="EMBL" id="JBIGHW010000012">
    <property type="protein sequence ID" value="MFG6442728.1"/>
    <property type="molecule type" value="Genomic_DNA"/>
</dbReference>
<dbReference type="Proteomes" id="UP001606301">
    <property type="component" value="Unassembled WGS sequence"/>
</dbReference>
<reference evidence="8 9" key="1">
    <citation type="submission" date="2024-08" db="EMBL/GenBank/DDBJ databases">
        <authorList>
            <person name="Lu H."/>
        </authorList>
    </citation>
    <scope>NUCLEOTIDE SEQUENCE [LARGE SCALE GENOMIC DNA]</scope>
    <source>
        <strain evidence="8 9">LKC17W</strain>
    </source>
</reference>
<evidence type="ECO:0000256" key="2">
    <source>
        <dbReference type="ARBA" id="ARBA00022688"/>
    </source>
</evidence>
<dbReference type="CDD" id="cd01042">
    <property type="entry name" value="DMQH"/>
    <property type="match status" value="1"/>
</dbReference>
<keyword evidence="7" id="KW-0472">Membrane</keyword>
<keyword evidence="5" id="KW-0408">Iron</keyword>
<dbReference type="PANTHER" id="PTHR11237">
    <property type="entry name" value="COENZYME Q10 BIOSYNTHESIS PROTEIN 7"/>
    <property type="match status" value="1"/>
</dbReference>
<dbReference type="Pfam" id="PF03232">
    <property type="entry name" value="COQ7"/>
    <property type="match status" value="1"/>
</dbReference>
<dbReference type="InterPro" id="IPR009078">
    <property type="entry name" value="Ferritin-like_SF"/>
</dbReference>
<comment type="pathway">
    <text evidence="1">Cofactor biosynthesis; ubiquinone biosynthesis.</text>
</comment>
<evidence type="ECO:0000313" key="8">
    <source>
        <dbReference type="EMBL" id="MFG6442728.1"/>
    </source>
</evidence>
<dbReference type="InterPro" id="IPR011566">
    <property type="entry name" value="Ubq_synth_Coq7"/>
</dbReference>
<protein>
    <submittedName>
        <fullName evidence="8">Demethoxyubiquinone hydroxylase family protein</fullName>
    </submittedName>
</protein>
<organism evidence="8 9">
    <name type="scientific">Pelomonas margarita</name>
    <dbReference type="NCBI Taxonomy" id="3299031"/>
    <lineage>
        <taxon>Bacteria</taxon>
        <taxon>Pseudomonadati</taxon>
        <taxon>Pseudomonadota</taxon>
        <taxon>Betaproteobacteria</taxon>
        <taxon>Burkholderiales</taxon>
        <taxon>Sphaerotilaceae</taxon>
        <taxon>Roseateles</taxon>
    </lineage>
</organism>
<evidence type="ECO:0000256" key="4">
    <source>
        <dbReference type="ARBA" id="ARBA00023002"/>
    </source>
</evidence>
<evidence type="ECO:0000256" key="6">
    <source>
        <dbReference type="ARBA" id="ARBA00023033"/>
    </source>
</evidence>
<keyword evidence="4" id="KW-0560">Oxidoreductase</keyword>
<keyword evidence="2" id="KW-0831">Ubiquinone biosynthesis</keyword>
<proteinExistence type="predicted"/>
<evidence type="ECO:0000256" key="3">
    <source>
        <dbReference type="ARBA" id="ARBA00022723"/>
    </source>
</evidence>
<dbReference type="PANTHER" id="PTHR11237:SF4">
    <property type="entry name" value="5-DEMETHOXYUBIQUINONE HYDROXYLASE, MITOCHONDRIAL"/>
    <property type="match status" value="1"/>
</dbReference>
<accession>A0ABW7FN19</accession>
<keyword evidence="3" id="KW-0479">Metal-binding</keyword>
<evidence type="ECO:0000256" key="7">
    <source>
        <dbReference type="ARBA" id="ARBA00023136"/>
    </source>
</evidence>
<comment type="caution">
    <text evidence="8">The sequence shown here is derived from an EMBL/GenBank/DDBJ whole genome shotgun (WGS) entry which is preliminary data.</text>
</comment>
<evidence type="ECO:0000313" key="9">
    <source>
        <dbReference type="Proteomes" id="UP001606301"/>
    </source>
</evidence>
<dbReference type="RefSeq" id="WP_394400263.1">
    <property type="nucleotide sequence ID" value="NZ_JBIGHW010000012.1"/>
</dbReference>